<reference evidence="2" key="1">
    <citation type="submission" date="2016-11" db="EMBL/GenBank/DDBJ databases">
        <authorList>
            <person name="Varghese N."/>
            <person name="Submissions S."/>
        </authorList>
    </citation>
    <scope>NUCLEOTIDE SEQUENCE [LARGE SCALE GENOMIC DNA]</scope>
    <source>
        <strain evidence="2">DSM 18802</strain>
    </source>
</reference>
<proteinExistence type="predicted"/>
<protein>
    <recommendedName>
        <fullName evidence="3">Phenolic acid decarboxylase subunit D</fullName>
    </recommendedName>
</protein>
<dbReference type="RefSeq" id="WP_073258033.1">
    <property type="nucleotide sequence ID" value="NZ_FRCR01000013.1"/>
</dbReference>
<dbReference type="Pfam" id="PF26358">
    <property type="entry name" value="EcdD_BsdD_detox"/>
    <property type="match status" value="1"/>
</dbReference>
<evidence type="ECO:0000313" key="2">
    <source>
        <dbReference type="Proteomes" id="UP000184375"/>
    </source>
</evidence>
<evidence type="ECO:0008006" key="3">
    <source>
        <dbReference type="Google" id="ProtNLM"/>
    </source>
</evidence>
<name>A0A1M7LQ39_9FIRM</name>
<dbReference type="NCBIfam" id="NF041205">
    <property type="entry name" value="VdcD"/>
    <property type="match status" value="1"/>
</dbReference>
<dbReference type="OrthoDB" id="5877746at2"/>
<gene>
    <name evidence="1" type="ORF">SAMN05660826_01995</name>
</gene>
<dbReference type="EMBL" id="FRCR01000013">
    <property type="protein sequence ID" value="SHM80217.1"/>
    <property type="molecule type" value="Genomic_DNA"/>
</dbReference>
<dbReference type="AlphaFoldDB" id="A0A1M7LQ39"/>
<dbReference type="Proteomes" id="UP000184375">
    <property type="component" value="Unassembled WGS sequence"/>
</dbReference>
<dbReference type="InterPro" id="IPR047707">
    <property type="entry name" value="VdcD-like"/>
</dbReference>
<organism evidence="1 2">
    <name type="scientific">Caldanaerovirga acetigignens</name>
    <dbReference type="NCBI Taxonomy" id="447595"/>
    <lineage>
        <taxon>Bacteria</taxon>
        <taxon>Bacillati</taxon>
        <taxon>Bacillota</taxon>
        <taxon>Clostridia</taxon>
        <taxon>Thermosediminibacterales</taxon>
        <taxon>Thermosediminibacteraceae</taxon>
        <taxon>Caldanaerovirga</taxon>
    </lineage>
</organism>
<evidence type="ECO:0000313" key="1">
    <source>
        <dbReference type="EMBL" id="SHM80217.1"/>
    </source>
</evidence>
<sequence length="76" mass="8854">MICPRCDRDSAYKVVDSPVGEEWSVFICEKCFYTWRSTEDEEITDPEKFDPRFKLTEESFEKMLCIPPIPPLKSGG</sequence>
<keyword evidence="2" id="KW-1185">Reference proteome</keyword>
<accession>A0A1M7LQ39</accession>
<dbReference type="STRING" id="447595.SAMN05660826_01995"/>